<dbReference type="AlphaFoldDB" id="A0A1H6LT93"/>
<evidence type="ECO:0000313" key="2">
    <source>
        <dbReference type="EMBL" id="SEH91944.1"/>
    </source>
</evidence>
<keyword evidence="3" id="KW-1185">Reference proteome</keyword>
<gene>
    <name evidence="2" type="ORF">SAMN04489835_5698</name>
</gene>
<name>A0A1H6LT93_MYCRU</name>
<dbReference type="OrthoDB" id="27092at2"/>
<dbReference type="RefSeq" id="WP_083410059.1">
    <property type="nucleotide sequence ID" value="NZ_LT629971.1"/>
</dbReference>
<dbReference type="GO" id="GO:0047372">
    <property type="term" value="F:monoacylglycerol lipase activity"/>
    <property type="evidence" value="ECO:0007669"/>
    <property type="project" value="TreeGrafter"/>
</dbReference>
<dbReference type="InterPro" id="IPR029058">
    <property type="entry name" value="AB_hydrolase_fold"/>
</dbReference>
<accession>A0A1H6LT93</accession>
<dbReference type="GO" id="GO:0046464">
    <property type="term" value="P:acylglycerol catabolic process"/>
    <property type="evidence" value="ECO:0007669"/>
    <property type="project" value="TreeGrafter"/>
</dbReference>
<sequence length="278" mass="30462">MTERAPIHVGSGEPMLLLHPFMMSQNVWKQVAPLIADKGRYEVFAPTMLGHNGDGRGPFFLDTNSLADDVERRMDALGWDTAHIVGNSLGGWVAFELERRGRARTLTGIAPAGGWRHFTPAKFEIVGKFLAGLPLYIVVKLLGNRVLKLPVTPYLTYPAVSATRAGLSDEDVADIIDDVAHCPAYYQLLVKSLTMPGLLEIADGKAPTHLVICEKDRVLPHPRFTRHFTSQLPSDTKVTHLDGVGHIPMYEAPQRVADLIVEFVDGYAAPPPREALGG</sequence>
<organism evidence="2 3">
    <name type="scientific">Mycolicibacterium rutilum</name>
    <name type="common">Mycobacterium rutilum</name>
    <dbReference type="NCBI Taxonomy" id="370526"/>
    <lineage>
        <taxon>Bacteria</taxon>
        <taxon>Bacillati</taxon>
        <taxon>Actinomycetota</taxon>
        <taxon>Actinomycetes</taxon>
        <taxon>Mycobacteriales</taxon>
        <taxon>Mycobacteriaceae</taxon>
        <taxon>Mycolicibacterium</taxon>
    </lineage>
</organism>
<dbReference type="PRINTS" id="PR00412">
    <property type="entry name" value="EPOXHYDRLASE"/>
</dbReference>
<reference evidence="3" key="1">
    <citation type="submission" date="2016-10" db="EMBL/GenBank/DDBJ databases">
        <authorList>
            <person name="Varghese N."/>
            <person name="Submissions S."/>
        </authorList>
    </citation>
    <scope>NUCLEOTIDE SEQUENCE [LARGE SCALE GENOMIC DNA]</scope>
    <source>
        <strain evidence="3">DSM 45405</strain>
    </source>
</reference>
<evidence type="ECO:0000313" key="3">
    <source>
        <dbReference type="Proteomes" id="UP000182915"/>
    </source>
</evidence>
<dbReference type="Pfam" id="PF12697">
    <property type="entry name" value="Abhydrolase_6"/>
    <property type="match status" value="1"/>
</dbReference>
<dbReference type="InterPro" id="IPR000073">
    <property type="entry name" value="AB_hydrolase_1"/>
</dbReference>
<feature type="domain" description="AB hydrolase-1" evidence="1">
    <location>
        <begin position="16"/>
        <end position="258"/>
    </location>
</feature>
<dbReference type="InterPro" id="IPR000639">
    <property type="entry name" value="Epox_hydrolase-like"/>
</dbReference>
<evidence type="ECO:0000259" key="1">
    <source>
        <dbReference type="Pfam" id="PF12697"/>
    </source>
</evidence>
<dbReference type="InterPro" id="IPR050266">
    <property type="entry name" value="AB_hydrolase_sf"/>
</dbReference>
<proteinExistence type="predicted"/>
<dbReference type="Proteomes" id="UP000182915">
    <property type="component" value="Chromosome I"/>
</dbReference>
<dbReference type="Gene3D" id="3.40.50.1820">
    <property type="entry name" value="alpha/beta hydrolase"/>
    <property type="match status" value="1"/>
</dbReference>
<dbReference type="PANTHER" id="PTHR43798:SF5">
    <property type="entry name" value="MONOACYLGLYCEROL LIPASE ABHD6"/>
    <property type="match status" value="1"/>
</dbReference>
<dbReference type="EMBL" id="LT629971">
    <property type="protein sequence ID" value="SEH91944.1"/>
    <property type="molecule type" value="Genomic_DNA"/>
</dbReference>
<dbReference type="STRING" id="370526.SAMN04489835_5698"/>
<dbReference type="GO" id="GO:0016020">
    <property type="term" value="C:membrane"/>
    <property type="evidence" value="ECO:0007669"/>
    <property type="project" value="TreeGrafter"/>
</dbReference>
<dbReference type="PANTHER" id="PTHR43798">
    <property type="entry name" value="MONOACYLGLYCEROL LIPASE"/>
    <property type="match status" value="1"/>
</dbReference>
<dbReference type="SUPFAM" id="SSF53474">
    <property type="entry name" value="alpha/beta-Hydrolases"/>
    <property type="match status" value="1"/>
</dbReference>
<protein>
    <submittedName>
        <fullName evidence="2">Pimeloyl-ACP methyl ester carboxylesterase</fullName>
    </submittedName>
</protein>